<keyword evidence="2" id="KW-1185">Reference proteome</keyword>
<gene>
    <name evidence="1" type="ORF">H5V45_20150</name>
</gene>
<organism evidence="1 2">
    <name type="scientific">Nocardioides luti</name>
    <dbReference type="NCBI Taxonomy" id="2761101"/>
    <lineage>
        <taxon>Bacteria</taxon>
        <taxon>Bacillati</taxon>
        <taxon>Actinomycetota</taxon>
        <taxon>Actinomycetes</taxon>
        <taxon>Propionibacteriales</taxon>
        <taxon>Nocardioidaceae</taxon>
        <taxon>Nocardioides</taxon>
    </lineage>
</organism>
<sequence>MEVSRRVNEKRRVGLPMELAVLSGIRPRVWVTVGLADDRRWALVLTPVPAPDDPGAAARRDPVRPRMVTEVMQVTLPKLLMERVGMKPDDWVFVSSLGQDRGMRVVPQAKVMLRELPTARAGRFAGRGVVTPAGVS</sequence>
<comment type="caution">
    <text evidence="1">The sequence shown here is derived from an EMBL/GenBank/DDBJ whole genome shotgun (WGS) entry which is preliminary data.</text>
</comment>
<accession>A0A7X0RJU1</accession>
<dbReference type="AlphaFoldDB" id="A0A7X0RJU1"/>
<name>A0A7X0RJU1_9ACTN</name>
<reference evidence="1 2" key="1">
    <citation type="submission" date="2020-08" db="EMBL/GenBank/DDBJ databases">
        <authorList>
            <person name="Seo M.-J."/>
        </authorList>
    </citation>
    <scope>NUCLEOTIDE SEQUENCE [LARGE SCALE GENOMIC DNA]</scope>
    <source>
        <strain evidence="1 2">KIGAM211</strain>
    </source>
</reference>
<dbReference type="Proteomes" id="UP000523955">
    <property type="component" value="Unassembled WGS sequence"/>
</dbReference>
<dbReference type="RefSeq" id="WP_156393525.1">
    <property type="nucleotide sequence ID" value="NZ_JACKXE010000002.1"/>
</dbReference>
<protein>
    <submittedName>
        <fullName evidence="1">Uncharacterized protein</fullName>
    </submittedName>
</protein>
<evidence type="ECO:0000313" key="2">
    <source>
        <dbReference type="Proteomes" id="UP000523955"/>
    </source>
</evidence>
<evidence type="ECO:0000313" key="1">
    <source>
        <dbReference type="EMBL" id="MBB6629641.1"/>
    </source>
</evidence>
<dbReference type="EMBL" id="JACKXE010000002">
    <property type="protein sequence ID" value="MBB6629641.1"/>
    <property type="molecule type" value="Genomic_DNA"/>
</dbReference>
<proteinExistence type="predicted"/>